<gene>
    <name evidence="3" type="ORF">B0T24DRAFT_598126</name>
</gene>
<name>A0AAE0JV19_9PEZI</name>
<dbReference type="Proteomes" id="UP001287356">
    <property type="component" value="Unassembled WGS sequence"/>
</dbReference>
<dbReference type="EMBL" id="JAULSN010000009">
    <property type="protein sequence ID" value="KAK3364793.1"/>
    <property type="molecule type" value="Genomic_DNA"/>
</dbReference>
<accession>A0AAE0JV19</accession>
<proteinExistence type="predicted"/>
<dbReference type="AlphaFoldDB" id="A0AAE0JV19"/>
<evidence type="ECO:0000256" key="2">
    <source>
        <dbReference type="SAM" id="Phobius"/>
    </source>
</evidence>
<evidence type="ECO:0000313" key="4">
    <source>
        <dbReference type="Proteomes" id="UP001287356"/>
    </source>
</evidence>
<keyword evidence="2" id="KW-0472">Membrane</keyword>
<keyword evidence="2" id="KW-1133">Transmembrane helix</keyword>
<feature type="coiled-coil region" evidence="1">
    <location>
        <begin position="2"/>
        <end position="29"/>
    </location>
</feature>
<feature type="transmembrane region" description="Helical" evidence="2">
    <location>
        <begin position="242"/>
        <end position="263"/>
    </location>
</feature>
<keyword evidence="2" id="KW-0812">Transmembrane</keyword>
<protein>
    <submittedName>
        <fullName evidence="3">Uncharacterized protein</fullName>
    </submittedName>
</protein>
<reference evidence="3" key="1">
    <citation type="journal article" date="2023" name="Mol. Phylogenet. Evol.">
        <title>Genome-scale phylogeny and comparative genomics of the fungal order Sordariales.</title>
        <authorList>
            <person name="Hensen N."/>
            <person name="Bonometti L."/>
            <person name="Westerberg I."/>
            <person name="Brannstrom I.O."/>
            <person name="Guillou S."/>
            <person name="Cros-Aarteil S."/>
            <person name="Calhoun S."/>
            <person name="Haridas S."/>
            <person name="Kuo A."/>
            <person name="Mondo S."/>
            <person name="Pangilinan J."/>
            <person name="Riley R."/>
            <person name="LaButti K."/>
            <person name="Andreopoulos B."/>
            <person name="Lipzen A."/>
            <person name="Chen C."/>
            <person name="Yan M."/>
            <person name="Daum C."/>
            <person name="Ng V."/>
            <person name="Clum A."/>
            <person name="Steindorff A."/>
            <person name="Ohm R.A."/>
            <person name="Martin F."/>
            <person name="Silar P."/>
            <person name="Natvig D.O."/>
            <person name="Lalanne C."/>
            <person name="Gautier V."/>
            <person name="Ament-Velasquez S.L."/>
            <person name="Kruys A."/>
            <person name="Hutchinson M.I."/>
            <person name="Powell A.J."/>
            <person name="Barry K."/>
            <person name="Miller A.N."/>
            <person name="Grigoriev I.V."/>
            <person name="Debuchy R."/>
            <person name="Gladieux P."/>
            <person name="Hiltunen Thoren M."/>
            <person name="Johannesson H."/>
        </authorList>
    </citation>
    <scope>NUCLEOTIDE SEQUENCE</scope>
    <source>
        <strain evidence="3">CBS 958.72</strain>
    </source>
</reference>
<organism evidence="3 4">
    <name type="scientific">Lasiosphaeria ovina</name>
    <dbReference type="NCBI Taxonomy" id="92902"/>
    <lineage>
        <taxon>Eukaryota</taxon>
        <taxon>Fungi</taxon>
        <taxon>Dikarya</taxon>
        <taxon>Ascomycota</taxon>
        <taxon>Pezizomycotina</taxon>
        <taxon>Sordariomycetes</taxon>
        <taxon>Sordariomycetidae</taxon>
        <taxon>Sordariales</taxon>
        <taxon>Lasiosphaeriaceae</taxon>
        <taxon>Lasiosphaeria</taxon>
    </lineage>
</organism>
<evidence type="ECO:0000313" key="3">
    <source>
        <dbReference type="EMBL" id="KAK3364793.1"/>
    </source>
</evidence>
<sequence>MAVEAVARAVEAETRAKEVETRAKEAEIEATTRRCTQRGGGRGTMEALYFGGSLPRLPRAVFEVAHPPARLARFWPDSTGVVPAVLPVSSQIKDGDSHTEQKGEQKMSVRVISVNKGKGIDKGGEETLTTLNHKVSKLSLRGSYRKATDKFKRSRVISLFEMPKEEETGIGEKREPYHAQGHPEHRAERAETRAQEAEIEARGLRSFMKGRAQAADDAGNVVAALVAGKITAKEAAKEKGEYIILLWGIIFVLVAELILNFFLGCLKPFLVGASKEMRPMLSSRQLLGCHHRVAEAAFRGIKDRSLSIDPALRRIGIFDGGYTYCSYSTVRASPPQPSCVSWTTPDKTKNKVVHVQSFSVSQDELKAPLERVTHERWTPVSMGLPVYTPFVMNLALAEQLGRRVVELMEDPQVLASISALHSPRYGLHGHRHGCSVVSIGAAAMLIPSSSRKVLCARLWRGPEHTQTTAQPAGYCNADEAVPSPCLVGPPQNGLNLGLDGNSLGGQ</sequence>
<comment type="caution">
    <text evidence="3">The sequence shown here is derived from an EMBL/GenBank/DDBJ whole genome shotgun (WGS) entry which is preliminary data.</text>
</comment>
<evidence type="ECO:0000256" key="1">
    <source>
        <dbReference type="SAM" id="Coils"/>
    </source>
</evidence>
<keyword evidence="4" id="KW-1185">Reference proteome</keyword>
<reference evidence="3" key="2">
    <citation type="submission" date="2023-06" db="EMBL/GenBank/DDBJ databases">
        <authorList>
            <consortium name="Lawrence Berkeley National Laboratory"/>
            <person name="Haridas S."/>
            <person name="Hensen N."/>
            <person name="Bonometti L."/>
            <person name="Westerberg I."/>
            <person name="Brannstrom I.O."/>
            <person name="Guillou S."/>
            <person name="Cros-Aarteil S."/>
            <person name="Calhoun S."/>
            <person name="Kuo A."/>
            <person name="Mondo S."/>
            <person name="Pangilinan J."/>
            <person name="Riley R."/>
            <person name="Labutti K."/>
            <person name="Andreopoulos B."/>
            <person name="Lipzen A."/>
            <person name="Chen C."/>
            <person name="Yanf M."/>
            <person name="Daum C."/>
            <person name="Ng V."/>
            <person name="Clum A."/>
            <person name="Steindorff A."/>
            <person name="Ohm R."/>
            <person name="Martin F."/>
            <person name="Silar P."/>
            <person name="Natvig D."/>
            <person name="Lalanne C."/>
            <person name="Gautier V."/>
            <person name="Ament-Velasquez S.L."/>
            <person name="Kruys A."/>
            <person name="Hutchinson M.I."/>
            <person name="Powell A.J."/>
            <person name="Barry K."/>
            <person name="Miller A.N."/>
            <person name="Grigoriev I.V."/>
            <person name="Debuchy R."/>
            <person name="Gladieux P."/>
            <person name="Thoren M.H."/>
            <person name="Johannesson H."/>
        </authorList>
    </citation>
    <scope>NUCLEOTIDE SEQUENCE</scope>
    <source>
        <strain evidence="3">CBS 958.72</strain>
    </source>
</reference>
<keyword evidence="1" id="KW-0175">Coiled coil</keyword>